<dbReference type="AlphaFoldDB" id="A0A126V290"/>
<evidence type="ECO:0008006" key="3">
    <source>
        <dbReference type="Google" id="ProtNLM"/>
    </source>
</evidence>
<dbReference type="KEGG" id="hat:RC74_12650"/>
<reference evidence="1 2" key="1">
    <citation type="submission" date="2016-02" db="EMBL/GenBank/DDBJ databases">
        <title>Complete genome sequence of Halocynthiibacter arcticus PAMC 20958t from arctic marine sediment.</title>
        <authorList>
            <person name="Lee Y.M."/>
            <person name="Baek K."/>
            <person name="Lee H.K."/>
            <person name="Shin S.C."/>
        </authorList>
    </citation>
    <scope>NUCLEOTIDE SEQUENCE [LARGE SCALE GENOMIC DNA]</scope>
    <source>
        <strain evidence="1">PAMC 20958</strain>
    </source>
</reference>
<dbReference type="OrthoDB" id="7870663at2"/>
<sequence>MKSLVQAEQSTNQSHSILRALRNFPSTLPKADHQKLQEHLDDCARAMRPSSQLLAYVLANKLMNTRPVTDVYCSDLVIGGCHVTYAIDGETPQTGLLVHRARAGSLTGVIPVASLLGATLIGMRVGQRAPLLYEDRTIGKLLVIDVTHSAQAIT</sequence>
<dbReference type="GO" id="GO:0032784">
    <property type="term" value="P:regulation of DNA-templated transcription elongation"/>
    <property type="evidence" value="ECO:0007669"/>
    <property type="project" value="InterPro"/>
</dbReference>
<gene>
    <name evidence="1" type="ORF">RC74_12650</name>
</gene>
<dbReference type="RefSeq" id="WP_039003927.1">
    <property type="nucleotide sequence ID" value="NZ_CP014327.1"/>
</dbReference>
<accession>A0A126V290</accession>
<dbReference type="Proteomes" id="UP000070371">
    <property type="component" value="Chromosome"/>
</dbReference>
<evidence type="ECO:0000313" key="2">
    <source>
        <dbReference type="Proteomes" id="UP000070371"/>
    </source>
</evidence>
<dbReference type="InterPro" id="IPR036953">
    <property type="entry name" value="GreA/GreB_C_sf"/>
</dbReference>
<dbReference type="Gene3D" id="3.10.50.30">
    <property type="entry name" value="Transcription elongation factor, GreA/GreB, C-terminal domain"/>
    <property type="match status" value="1"/>
</dbReference>
<organism evidence="1 2">
    <name type="scientific">Falsihalocynthiibacter arcticus</name>
    <dbReference type="NCBI Taxonomy" id="1579316"/>
    <lineage>
        <taxon>Bacteria</taxon>
        <taxon>Pseudomonadati</taxon>
        <taxon>Pseudomonadota</taxon>
        <taxon>Alphaproteobacteria</taxon>
        <taxon>Rhodobacterales</taxon>
        <taxon>Roseobacteraceae</taxon>
        <taxon>Falsihalocynthiibacter</taxon>
    </lineage>
</organism>
<dbReference type="STRING" id="1579316.RC74_12650"/>
<keyword evidence="2" id="KW-1185">Reference proteome</keyword>
<evidence type="ECO:0000313" key="1">
    <source>
        <dbReference type="EMBL" id="AML52006.1"/>
    </source>
</evidence>
<protein>
    <recommendedName>
        <fullName evidence="3">Transcription elongation factor GreA/GreB C-terminal domain-containing protein</fullName>
    </recommendedName>
</protein>
<proteinExistence type="predicted"/>
<dbReference type="GO" id="GO:0003677">
    <property type="term" value="F:DNA binding"/>
    <property type="evidence" value="ECO:0007669"/>
    <property type="project" value="InterPro"/>
</dbReference>
<dbReference type="EMBL" id="CP014327">
    <property type="protein sequence ID" value="AML52006.1"/>
    <property type="molecule type" value="Genomic_DNA"/>
</dbReference>
<name>A0A126V290_9RHOB</name>
<dbReference type="SUPFAM" id="SSF54534">
    <property type="entry name" value="FKBP-like"/>
    <property type="match status" value="1"/>
</dbReference>